<organism evidence="2 3">
    <name type="scientific">Rhizopogon vinicolor AM-OR11-026</name>
    <dbReference type="NCBI Taxonomy" id="1314800"/>
    <lineage>
        <taxon>Eukaryota</taxon>
        <taxon>Fungi</taxon>
        <taxon>Dikarya</taxon>
        <taxon>Basidiomycota</taxon>
        <taxon>Agaricomycotina</taxon>
        <taxon>Agaricomycetes</taxon>
        <taxon>Agaricomycetidae</taxon>
        <taxon>Boletales</taxon>
        <taxon>Suillineae</taxon>
        <taxon>Rhizopogonaceae</taxon>
        <taxon>Rhizopogon</taxon>
    </lineage>
</organism>
<dbReference type="Proteomes" id="UP000092154">
    <property type="component" value="Unassembled WGS sequence"/>
</dbReference>
<feature type="compositionally biased region" description="Basic residues" evidence="1">
    <location>
        <begin position="109"/>
        <end position="119"/>
    </location>
</feature>
<keyword evidence="3" id="KW-1185">Reference proteome</keyword>
<protein>
    <submittedName>
        <fullName evidence="2">Uncharacterized protein</fullName>
    </submittedName>
</protein>
<dbReference type="OrthoDB" id="2686263at2759"/>
<proteinExistence type="predicted"/>
<accession>A0A1B7N7P7</accession>
<feature type="region of interest" description="Disordered" evidence="1">
    <location>
        <begin position="213"/>
        <end position="255"/>
    </location>
</feature>
<evidence type="ECO:0000313" key="2">
    <source>
        <dbReference type="EMBL" id="OAX40884.1"/>
    </source>
</evidence>
<gene>
    <name evidence="2" type="ORF">K503DRAFT_568310</name>
</gene>
<dbReference type="InParanoid" id="A0A1B7N7P7"/>
<dbReference type="AlphaFoldDB" id="A0A1B7N7P7"/>
<evidence type="ECO:0000313" key="3">
    <source>
        <dbReference type="Proteomes" id="UP000092154"/>
    </source>
</evidence>
<dbReference type="STRING" id="1314800.A0A1B7N7P7"/>
<evidence type="ECO:0000256" key="1">
    <source>
        <dbReference type="SAM" id="MobiDB-lite"/>
    </source>
</evidence>
<feature type="compositionally biased region" description="Polar residues" evidence="1">
    <location>
        <begin position="65"/>
        <end position="76"/>
    </location>
</feature>
<sequence>MRTRTPPYRESNHRNPIYRSPKEPLSSVLMSSPELMSHVLPPIPPVSMTPSLRQVASSPDLHKAPSSNERPSANSRHVSFHVDTPEFYIPSVAESVNPSPMPPTIQRRWPHTPFSKRKSTVPCSQTPSRSESNTVACNYSSSASKSSGVHDLPLKCFDQRCECHGCQNNVGCDEHGMMNLPQLDSPSEGSSSTPSSLTMSLRLPSVRKAFIGRRRPTSVSPRTPALINVSPKEQSEKQKPIPVSPGKKLPSSPTFSTSGEVYRAEYVNPFRMKKSNIKPSVCRRPTTCTERILIYHWQNLRLPSPVVSRGFHSLVHGQVPNLRNCRLT</sequence>
<feature type="region of interest" description="Disordered" evidence="1">
    <location>
        <begin position="109"/>
        <end position="149"/>
    </location>
</feature>
<name>A0A1B7N7P7_9AGAM</name>
<feature type="compositionally biased region" description="Polar residues" evidence="1">
    <location>
        <begin position="121"/>
        <end position="139"/>
    </location>
</feature>
<dbReference type="EMBL" id="KV448197">
    <property type="protein sequence ID" value="OAX40884.1"/>
    <property type="molecule type" value="Genomic_DNA"/>
</dbReference>
<feature type="compositionally biased region" description="Polar residues" evidence="1">
    <location>
        <begin position="48"/>
        <end position="57"/>
    </location>
</feature>
<reference evidence="2 3" key="1">
    <citation type="submission" date="2016-06" db="EMBL/GenBank/DDBJ databases">
        <title>Comparative genomics of the ectomycorrhizal sister species Rhizopogon vinicolor and Rhizopogon vesiculosus (Basidiomycota: Boletales) reveals a divergence of the mating type B locus.</title>
        <authorList>
            <consortium name="DOE Joint Genome Institute"/>
            <person name="Mujic A.B."/>
            <person name="Kuo A."/>
            <person name="Tritt A."/>
            <person name="Lipzen A."/>
            <person name="Chen C."/>
            <person name="Johnson J."/>
            <person name="Sharma A."/>
            <person name="Barry K."/>
            <person name="Grigoriev I.V."/>
            <person name="Spatafora J.W."/>
        </authorList>
    </citation>
    <scope>NUCLEOTIDE SEQUENCE [LARGE SCALE GENOMIC DNA]</scope>
    <source>
        <strain evidence="2 3">AM-OR11-026</strain>
    </source>
</reference>
<feature type="region of interest" description="Disordered" evidence="1">
    <location>
        <begin position="1"/>
        <end position="76"/>
    </location>
</feature>